<reference evidence="1 2" key="1">
    <citation type="journal article" date="2018" name="Nat. Genet.">
        <title>The Rosa genome provides new insights in the design of modern roses.</title>
        <authorList>
            <person name="Bendahmane M."/>
        </authorList>
    </citation>
    <scope>NUCLEOTIDE SEQUENCE [LARGE SCALE GENOMIC DNA]</scope>
    <source>
        <strain evidence="2">cv. Old Blush</strain>
    </source>
</reference>
<accession>A0A2P6QBJ9</accession>
<evidence type="ECO:0000313" key="2">
    <source>
        <dbReference type="Proteomes" id="UP000238479"/>
    </source>
</evidence>
<comment type="caution">
    <text evidence="1">The sequence shown here is derived from an EMBL/GenBank/DDBJ whole genome shotgun (WGS) entry which is preliminary data.</text>
</comment>
<dbReference type="Proteomes" id="UP000238479">
    <property type="component" value="Chromosome 5"/>
</dbReference>
<name>A0A2P6QBJ9_ROSCH</name>
<evidence type="ECO:0000313" key="1">
    <source>
        <dbReference type="EMBL" id="PRQ31556.1"/>
    </source>
</evidence>
<dbReference type="AlphaFoldDB" id="A0A2P6QBJ9"/>
<proteinExistence type="predicted"/>
<dbReference type="Gramene" id="PRQ31556">
    <property type="protein sequence ID" value="PRQ31556"/>
    <property type="gene ID" value="RchiOBHm_Chr5g0036761"/>
</dbReference>
<sequence>MLIRLRWRSTYVVLSRSGPSDGAKDWVFRPDLIESSLAKDGRCVANCATGSATLNCGTTAGVPGCFGWTQTTMFCSSCSPLMAVVMVNSSPSSEESFCWLRRGDRRWGCPCCSGWMEESMGWARFLAFWAGSGPAGSRWAILAHPKDWNACAFWAFNWAVRLLFRTLKSTYLVWGWLDRRSRAHSTI</sequence>
<protein>
    <submittedName>
        <fullName evidence="1">Uncharacterized protein</fullName>
    </submittedName>
</protein>
<dbReference type="EMBL" id="PDCK01000043">
    <property type="protein sequence ID" value="PRQ31556.1"/>
    <property type="molecule type" value="Genomic_DNA"/>
</dbReference>
<gene>
    <name evidence="1" type="ORF">RchiOBHm_Chr5g0036761</name>
</gene>
<organism evidence="1 2">
    <name type="scientific">Rosa chinensis</name>
    <name type="common">China rose</name>
    <dbReference type="NCBI Taxonomy" id="74649"/>
    <lineage>
        <taxon>Eukaryota</taxon>
        <taxon>Viridiplantae</taxon>
        <taxon>Streptophyta</taxon>
        <taxon>Embryophyta</taxon>
        <taxon>Tracheophyta</taxon>
        <taxon>Spermatophyta</taxon>
        <taxon>Magnoliopsida</taxon>
        <taxon>eudicotyledons</taxon>
        <taxon>Gunneridae</taxon>
        <taxon>Pentapetalae</taxon>
        <taxon>rosids</taxon>
        <taxon>fabids</taxon>
        <taxon>Rosales</taxon>
        <taxon>Rosaceae</taxon>
        <taxon>Rosoideae</taxon>
        <taxon>Rosoideae incertae sedis</taxon>
        <taxon>Rosa</taxon>
    </lineage>
</organism>
<keyword evidence="2" id="KW-1185">Reference proteome</keyword>